<evidence type="ECO:0000313" key="1">
    <source>
        <dbReference type="EMBL" id="MEJ8859722.1"/>
    </source>
</evidence>
<dbReference type="EMBL" id="JBBKZS010000035">
    <property type="protein sequence ID" value="MEJ8859722.1"/>
    <property type="molecule type" value="Genomic_DNA"/>
</dbReference>
<proteinExistence type="predicted"/>
<name>A0ABU8XIK5_9BURK</name>
<sequence length="310" mass="34111">MSEPLGQIVACNIVRCGRSRLVDRRLIHAALCTALEQFERDRPAHCTGLIGLLMNEWQTHYFHGPAAVVTAKSPGRVLLHNIIRYEYFLGMLTNDVVAAENLLSPDPCGTADGSLKMRALCSLSGRSDVLRPDGEFGRATLWLTPDDLAQDADQVRDLLGLVHHGPGLALMCVDIPASAMGATESFRPTFAAAGSHRRFRQRPDRRTPRGFGRAVDLAKHCQQPIDRPVDGGVEIIAKPQRLHGLGATWTCLGCTIRSGEPETQDVGSREYDERFVRRLWHERDMGKLRRQLANLCKPPRAAKAGGAPDG</sequence>
<dbReference type="RefSeq" id="WP_340339758.1">
    <property type="nucleotide sequence ID" value="NZ_JBBKZS010000035.1"/>
</dbReference>
<accession>A0ABU8XIK5</accession>
<protein>
    <submittedName>
        <fullName evidence="1">Uncharacterized protein</fullName>
    </submittedName>
</protein>
<evidence type="ECO:0000313" key="2">
    <source>
        <dbReference type="Proteomes" id="UP001367030"/>
    </source>
</evidence>
<keyword evidence="2" id="KW-1185">Reference proteome</keyword>
<organism evidence="1 2">
    <name type="scientific">Variovorax robiniae</name>
    <dbReference type="NCBI Taxonomy" id="1836199"/>
    <lineage>
        <taxon>Bacteria</taxon>
        <taxon>Pseudomonadati</taxon>
        <taxon>Pseudomonadota</taxon>
        <taxon>Betaproteobacteria</taxon>
        <taxon>Burkholderiales</taxon>
        <taxon>Comamonadaceae</taxon>
        <taxon>Variovorax</taxon>
    </lineage>
</organism>
<reference evidence="1 2" key="1">
    <citation type="submission" date="2024-03" db="EMBL/GenBank/DDBJ databases">
        <title>Novel species of the genus Variovorax.</title>
        <authorList>
            <person name="Liu Q."/>
            <person name="Xin Y.-H."/>
        </authorList>
    </citation>
    <scope>NUCLEOTIDE SEQUENCE [LARGE SCALE GENOMIC DNA]</scope>
    <source>
        <strain evidence="1 2">KACC 18901</strain>
    </source>
</reference>
<comment type="caution">
    <text evidence="1">The sequence shown here is derived from an EMBL/GenBank/DDBJ whole genome shotgun (WGS) entry which is preliminary data.</text>
</comment>
<dbReference type="Proteomes" id="UP001367030">
    <property type="component" value="Unassembled WGS sequence"/>
</dbReference>
<gene>
    <name evidence="1" type="ORF">WKW79_34560</name>
</gene>